<dbReference type="PANTHER" id="PTHR43415">
    <property type="entry name" value="SPERMIDINE N(1)-ACETYLTRANSFERASE"/>
    <property type="match status" value="1"/>
</dbReference>
<evidence type="ECO:0000313" key="3">
    <source>
        <dbReference type="Proteomes" id="UP000621560"/>
    </source>
</evidence>
<dbReference type="PROSITE" id="PS51186">
    <property type="entry name" value="GNAT"/>
    <property type="match status" value="1"/>
</dbReference>
<dbReference type="AlphaFoldDB" id="A0A927GUX7"/>
<comment type="caution">
    <text evidence="2">The sequence shown here is derived from an EMBL/GenBank/DDBJ whole genome shotgun (WGS) entry which is preliminary data.</text>
</comment>
<gene>
    <name evidence="2" type="ORF">IDH44_25935</name>
</gene>
<evidence type="ECO:0000313" key="2">
    <source>
        <dbReference type="EMBL" id="MBD2848625.1"/>
    </source>
</evidence>
<evidence type="ECO:0000259" key="1">
    <source>
        <dbReference type="PROSITE" id="PS51186"/>
    </source>
</evidence>
<dbReference type="InterPro" id="IPR000182">
    <property type="entry name" value="GNAT_dom"/>
</dbReference>
<sequence length="130" mass="15026">MKDAEKWYQHTMSQPLEWAIEYEGRCIGQARLTVNEADKKATYAVGIFDSSLLGKGIGTDVTRAMLKYAFETLKLHRVDLKVLEYNQRAISCYEKCGFIKEGVEREGALIEGQWRSDWSMSILEQEYFDV</sequence>
<dbReference type="Proteomes" id="UP000621560">
    <property type="component" value="Unassembled WGS sequence"/>
</dbReference>
<feature type="domain" description="N-acetyltransferase" evidence="1">
    <location>
        <begin position="1"/>
        <end position="125"/>
    </location>
</feature>
<name>A0A927GUX7_9BACL</name>
<dbReference type="PANTHER" id="PTHR43415:SF5">
    <property type="entry name" value="ACETYLTRANSFERASE"/>
    <property type="match status" value="1"/>
</dbReference>
<reference evidence="2" key="1">
    <citation type="submission" date="2020-09" db="EMBL/GenBank/DDBJ databases">
        <title>A novel bacterium of genus Paenibacillus, isolated from South China Sea.</title>
        <authorList>
            <person name="Huang H."/>
            <person name="Mo K."/>
            <person name="Hu Y."/>
        </authorList>
    </citation>
    <scope>NUCLEOTIDE SEQUENCE</scope>
    <source>
        <strain evidence="2">IB182496</strain>
    </source>
</reference>
<dbReference type="GO" id="GO:0016747">
    <property type="term" value="F:acyltransferase activity, transferring groups other than amino-acyl groups"/>
    <property type="evidence" value="ECO:0007669"/>
    <property type="project" value="InterPro"/>
</dbReference>
<protein>
    <submittedName>
        <fullName evidence="2">GNAT family N-acetyltransferase</fullName>
    </submittedName>
</protein>
<keyword evidence="3" id="KW-1185">Reference proteome</keyword>
<dbReference type="Gene3D" id="3.40.630.30">
    <property type="match status" value="1"/>
</dbReference>
<proteinExistence type="predicted"/>
<dbReference type="EMBL" id="JACXIZ010000081">
    <property type="protein sequence ID" value="MBD2848625.1"/>
    <property type="molecule type" value="Genomic_DNA"/>
</dbReference>
<accession>A0A927GUX7</accession>
<dbReference type="RefSeq" id="WP_190921720.1">
    <property type="nucleotide sequence ID" value="NZ_JACXIZ010000081.1"/>
</dbReference>
<organism evidence="2 3">
    <name type="scientific">Paenibacillus sabuli</name>
    <dbReference type="NCBI Taxonomy" id="2772509"/>
    <lineage>
        <taxon>Bacteria</taxon>
        <taxon>Bacillati</taxon>
        <taxon>Bacillota</taxon>
        <taxon>Bacilli</taxon>
        <taxon>Bacillales</taxon>
        <taxon>Paenibacillaceae</taxon>
        <taxon>Paenibacillus</taxon>
    </lineage>
</organism>
<dbReference type="Pfam" id="PF00583">
    <property type="entry name" value="Acetyltransf_1"/>
    <property type="match status" value="1"/>
</dbReference>
<dbReference type="SUPFAM" id="SSF55729">
    <property type="entry name" value="Acyl-CoA N-acyltransferases (Nat)"/>
    <property type="match status" value="1"/>
</dbReference>
<dbReference type="CDD" id="cd04301">
    <property type="entry name" value="NAT_SF"/>
    <property type="match status" value="1"/>
</dbReference>
<dbReference type="InterPro" id="IPR016181">
    <property type="entry name" value="Acyl_CoA_acyltransferase"/>
</dbReference>